<reference evidence="2" key="1">
    <citation type="journal article" date="2011" name="Appl. Environ. Microbiol.">
        <title>Bacteriophages LIMElight and LIMEzero of Pantoea agglomerans, belonging to the "phiKMV-like viruses".</title>
        <authorList>
            <person name="Adriaenssens E.M."/>
            <person name="Ceyssens P.J."/>
            <person name="Dunon V."/>
            <person name="Ackermann H.W."/>
            <person name="Van Vaerenbergh J."/>
            <person name="Maes M."/>
            <person name="De Proft M."/>
            <person name="Lavigne R."/>
        </authorList>
    </citation>
    <scope>NUCLEOTIDE SEQUENCE [LARGE SCALE GENOMIC DNA]</scope>
</reference>
<evidence type="ECO:0000313" key="1">
    <source>
        <dbReference type="EMBL" id="CBY88534.1"/>
    </source>
</evidence>
<organism evidence="1 2">
    <name type="scientific">Pantoea phage LIMEzero</name>
    <dbReference type="NCBI Taxonomy" id="943335"/>
    <lineage>
        <taxon>Viruses</taxon>
        <taxon>Duplodnaviria</taxon>
        <taxon>Heunggongvirae</taxon>
        <taxon>Uroviricota</taxon>
        <taxon>Caudoviricetes</taxon>
        <taxon>Autographivirales</taxon>
        <taxon>Autoscriptoviridae</taxon>
        <taxon>Stentvirinae</taxon>
        <taxon>Waewaevirus</taxon>
        <taxon>Waewaevirus limezero</taxon>
    </lineage>
</organism>
<dbReference type="GeneID" id="10894583"/>
<dbReference type="EMBL" id="FR751545">
    <property type="protein sequence ID" value="CBY88534.1"/>
    <property type="molecule type" value="Genomic_DNA"/>
</dbReference>
<keyword evidence="2" id="KW-1185">Reference proteome</keyword>
<proteinExistence type="predicted"/>
<dbReference type="KEGG" id="vg:10894583"/>
<evidence type="ECO:0000313" key="2">
    <source>
        <dbReference type="Proteomes" id="UP000008465"/>
    </source>
</evidence>
<dbReference type="RefSeq" id="YP_004539076.1">
    <property type="nucleotide sequence ID" value="NC_015585.1"/>
</dbReference>
<dbReference type="Proteomes" id="UP000008465">
    <property type="component" value="Segment"/>
</dbReference>
<sequence>MIGAVPNSWWGLIPPLPVNDSK</sequence>
<name>F4N9Q6_9CAUD</name>
<accession>F4N9Q6</accession>
<protein>
    <submittedName>
        <fullName evidence="1">Uncharacterized protein</fullName>
    </submittedName>
</protein>